<dbReference type="Proteomes" id="UP000192223">
    <property type="component" value="Unplaced"/>
</dbReference>
<dbReference type="PANTHER" id="PTHR21740:SF8">
    <property type="entry name" value="NCK-ASSOCIATED PROTEIN 5"/>
    <property type="match status" value="1"/>
</dbReference>
<feature type="compositionally biased region" description="Basic residues" evidence="2">
    <location>
        <begin position="1"/>
        <end position="13"/>
    </location>
</feature>
<gene>
    <name evidence="4" type="primary">LOC108743243</name>
</gene>
<keyword evidence="1" id="KW-0175">Coiled coil</keyword>
<sequence length="1462" mass="162395">MLGVLKRRWKPKRASNAGSRYASDLPSMDVPEKPARISASVRQVHPVCEDKAQVLAYEKDACVVAIDSIPPPPPPPVSASHRGMIIDHCGSSPVSAQTQTFAQYYSKRASTDSNPSPVAYPLTPNICVESGRIEFIKTSVDVATIDAVATPPTTPNKTQERITVTRGSQTETIGDEKLLHEAKEKLEIRVAQLEASLEAAQTAELRDRQVLSKLQRQLSRRESSQRDADRERRLRAESEARTKQALQEAARCRARLRLLTNEFTRMEETVRSMLVYKSRSEQLRQEKTALTVAFENRCQQYQNTITRLNKEISSLREQLDQINLDPSLRDGAVAAQTAALHKQAEESRRQYERCLDDVANQVVKALLAQKGLKEEISNLNKRIQDLESQNRTLTSMLVHQLQGDSTSLSDSELSPSRHLALEEYKDYDATSTDASPSHILTTKQSSDMKHCNSFNSDVLNETKSESFVKMHEKHLSADSNVVDNKLSLEDKKRHQVLTRLWTELKGAEVTPKRLLEALSAVDPSFRLPPQRPVSLNLHLPIFQTAKGTFRSRPVLAQTCSKSEEETIGNESPESGNRDEGYSTMSSDVQAEVTKPSSEVTVCARGLEELKEAIDETDIVESRLFIAEAKEPDVLYIPINLLSLNPRNSYPPTKDILPFQHIMRSFSDSHLCIKITTSPSPCYSLSSPISSSPSILFLDITEKKYNPLRRTKATNSLVATTTTPDFFDDPSSPALEEHLELTSWDAEYIQHWLLLDETRSAIQQHQRDLLELEYDRTELEDWSLSLSSDDVRAEQLVKKYESVTTPSQISLSTLPSIQENNALELEEDANECLWNGSSYMMDGDGHEIVTLLMDAGSSVQAEKQWPYAVGGTGNNSQMANSPENSSWSSNGSDCCHSYEPETCSKRSSAALSGCSDDTSEMPAIGTDFTRDFYRLVKFESTKSLASTSSRSLGGALSENGDREMALQNVLTFIAEQQKYTQNKDSRPCSVTENTKDFNVEGPQPASQCLDDSKNSAVADENYIKVKHLTSELSANVKAEDLKYCNISYAEEVCLVTPLDVESENCSNICVHPVDICSSVNVDAISSSMVDMTSDHVDQNSVSNDINKSCDSDNTSATTTATTPMSESLTSTISTSDTVVSKIPRLKPTASKIPVSPNRVSKTSPISNNNNKNNNINNNEKSPKLPRSKIPYKKLSTPTKNQAQPKIHDQSKSANEEENIHVITAERLPRFNPCDAGSVIEGPPHRAISFHERATSKDVIDELNRIIQKGDDGVQQGREDISGDDNMSNPKLDENCKATGWIHVEKDIDLTDPKARANLLDVMMASVSSDSSPTSSCGGSITSDSNEEPPDYGHLHRIHKFHRQKKVHAHRPELAVVRMPPNNARPSIIGRPDFYVRYGEKEREAVACFDFLDNFSNSSSSSSDNCSLHHNDVEKCIVGNDRDGHHKGMIHACYKDNDGMMVKS</sequence>
<feature type="compositionally biased region" description="Basic and acidic residues" evidence="2">
    <location>
        <begin position="1204"/>
        <end position="1214"/>
    </location>
</feature>
<evidence type="ECO:0000313" key="4">
    <source>
        <dbReference type="RefSeq" id="XP_018334221.1"/>
    </source>
</evidence>
<keyword evidence="3" id="KW-1185">Reference proteome</keyword>
<feature type="region of interest" description="Disordered" evidence="2">
    <location>
        <begin position="1270"/>
        <end position="1289"/>
    </location>
</feature>
<dbReference type="PANTHER" id="PTHR21740">
    <property type="entry name" value="NCK-ASSOCIATED PROTEIN 5"/>
    <property type="match status" value="1"/>
</dbReference>
<name>A0A1W4XDK2_AGRPL</name>
<feature type="compositionally biased region" description="Polar residues" evidence="2">
    <location>
        <begin position="1097"/>
        <end position="1112"/>
    </location>
</feature>
<feature type="compositionally biased region" description="Low complexity" evidence="2">
    <location>
        <begin position="1166"/>
        <end position="1177"/>
    </location>
</feature>
<feature type="compositionally biased region" description="Basic and acidic residues" evidence="2">
    <location>
        <begin position="219"/>
        <end position="242"/>
    </location>
</feature>
<evidence type="ECO:0000313" key="3">
    <source>
        <dbReference type="Proteomes" id="UP000192223"/>
    </source>
</evidence>
<feature type="region of interest" description="Disordered" evidence="2">
    <location>
        <begin position="558"/>
        <end position="590"/>
    </location>
</feature>
<dbReference type="OrthoDB" id="8930856at2759"/>
<feature type="region of interest" description="Disordered" evidence="2">
    <location>
        <begin position="1"/>
        <end position="29"/>
    </location>
</feature>
<feature type="coiled-coil region" evidence="1">
    <location>
        <begin position="176"/>
        <end position="203"/>
    </location>
</feature>
<dbReference type="InterPro" id="IPR026163">
    <property type="entry name" value="Nckap5l"/>
</dbReference>
<reference evidence="4" key="1">
    <citation type="submission" date="2025-08" db="UniProtKB">
        <authorList>
            <consortium name="RefSeq"/>
        </authorList>
    </citation>
    <scope>IDENTIFICATION</scope>
    <source>
        <tissue evidence="4">Entire body</tissue>
    </source>
</reference>
<dbReference type="GeneID" id="108743243"/>
<feature type="region of interest" description="Disordered" evidence="2">
    <location>
        <begin position="1328"/>
        <end position="1350"/>
    </location>
</feature>
<feature type="compositionally biased region" description="Low complexity" evidence="2">
    <location>
        <begin position="1328"/>
        <end position="1341"/>
    </location>
</feature>
<dbReference type="RefSeq" id="XP_018334221.1">
    <property type="nucleotide sequence ID" value="XM_018478719.2"/>
</dbReference>
<feature type="compositionally biased region" description="Polar residues" evidence="2">
    <location>
        <begin position="1156"/>
        <end position="1165"/>
    </location>
</feature>
<organism evidence="3 4">
    <name type="scientific">Agrilus planipennis</name>
    <name type="common">Emerald ash borer</name>
    <name type="synonym">Agrilus marcopoli</name>
    <dbReference type="NCBI Taxonomy" id="224129"/>
    <lineage>
        <taxon>Eukaryota</taxon>
        <taxon>Metazoa</taxon>
        <taxon>Ecdysozoa</taxon>
        <taxon>Arthropoda</taxon>
        <taxon>Hexapoda</taxon>
        <taxon>Insecta</taxon>
        <taxon>Pterygota</taxon>
        <taxon>Neoptera</taxon>
        <taxon>Endopterygota</taxon>
        <taxon>Coleoptera</taxon>
        <taxon>Polyphaga</taxon>
        <taxon>Elateriformia</taxon>
        <taxon>Buprestoidea</taxon>
        <taxon>Buprestidae</taxon>
        <taxon>Agrilinae</taxon>
        <taxon>Agrilus</taxon>
    </lineage>
</organism>
<proteinExistence type="predicted"/>
<protein>
    <submittedName>
        <fullName evidence="4">Uncharacterized protein LOC108743243 isoform X1</fullName>
    </submittedName>
</protein>
<accession>A0A1W4XDK2</accession>
<feature type="region of interest" description="Disordered" evidence="2">
    <location>
        <begin position="1095"/>
        <end position="1214"/>
    </location>
</feature>
<dbReference type="InParanoid" id="A0A1W4XDK2"/>
<evidence type="ECO:0000256" key="2">
    <source>
        <dbReference type="SAM" id="MobiDB-lite"/>
    </source>
</evidence>
<feature type="region of interest" description="Disordered" evidence="2">
    <location>
        <begin position="216"/>
        <end position="243"/>
    </location>
</feature>
<dbReference type="STRING" id="224129.A0A1W4XDK2"/>
<feature type="compositionally biased region" description="Basic and acidic residues" evidence="2">
    <location>
        <begin position="1270"/>
        <end position="1279"/>
    </location>
</feature>
<evidence type="ECO:0000256" key="1">
    <source>
        <dbReference type="SAM" id="Coils"/>
    </source>
</evidence>
<feature type="compositionally biased region" description="Low complexity" evidence="2">
    <location>
        <begin position="1113"/>
        <end position="1139"/>
    </location>
</feature>
<dbReference type="KEGG" id="apln:108743243"/>
<feature type="coiled-coil region" evidence="1">
    <location>
        <begin position="291"/>
        <end position="396"/>
    </location>
</feature>